<feature type="region of interest" description="Disordered" evidence="4">
    <location>
        <begin position="53"/>
        <end position="110"/>
    </location>
</feature>
<keyword evidence="1" id="KW-0677">Repeat</keyword>
<feature type="repeat" description="ANK" evidence="3">
    <location>
        <begin position="591"/>
        <end position="623"/>
    </location>
</feature>
<accession>A0A9W7BRQ7</accession>
<dbReference type="PANTHER" id="PTHR24141:SF1">
    <property type="entry name" value="2-5A-DEPENDENT RIBONUCLEASE"/>
    <property type="match status" value="1"/>
</dbReference>
<reference evidence="6" key="1">
    <citation type="journal article" date="2023" name="Commun. Biol.">
        <title>Genome analysis of Parmales, the sister group of diatoms, reveals the evolutionary specialization of diatoms from phago-mixotrophs to photoautotrophs.</title>
        <authorList>
            <person name="Ban H."/>
            <person name="Sato S."/>
            <person name="Yoshikawa S."/>
            <person name="Yamada K."/>
            <person name="Nakamura Y."/>
            <person name="Ichinomiya M."/>
            <person name="Sato N."/>
            <person name="Blanc-Mathieu R."/>
            <person name="Endo H."/>
            <person name="Kuwata A."/>
            <person name="Ogata H."/>
        </authorList>
    </citation>
    <scope>NUCLEOTIDE SEQUENCE [LARGE SCALE GENOMIC DNA]</scope>
    <source>
        <strain evidence="6">NIES 3699</strain>
    </source>
</reference>
<dbReference type="Pfam" id="PF00023">
    <property type="entry name" value="Ank"/>
    <property type="match status" value="1"/>
</dbReference>
<protein>
    <recommendedName>
        <fullName evidence="7">Ankyrin repeat protein</fullName>
    </recommendedName>
</protein>
<feature type="repeat" description="ANK" evidence="3">
    <location>
        <begin position="418"/>
        <end position="450"/>
    </location>
</feature>
<organism evidence="5 6">
    <name type="scientific">Triparma verrucosa</name>
    <dbReference type="NCBI Taxonomy" id="1606542"/>
    <lineage>
        <taxon>Eukaryota</taxon>
        <taxon>Sar</taxon>
        <taxon>Stramenopiles</taxon>
        <taxon>Ochrophyta</taxon>
        <taxon>Bolidophyceae</taxon>
        <taxon>Parmales</taxon>
        <taxon>Triparmaceae</taxon>
        <taxon>Triparma</taxon>
    </lineage>
</organism>
<name>A0A9W7BRQ7_9STRA</name>
<evidence type="ECO:0008006" key="7">
    <source>
        <dbReference type="Google" id="ProtNLM"/>
    </source>
</evidence>
<dbReference type="Gene3D" id="1.25.40.20">
    <property type="entry name" value="Ankyrin repeat-containing domain"/>
    <property type="match status" value="2"/>
</dbReference>
<dbReference type="GO" id="GO:0003723">
    <property type="term" value="F:RNA binding"/>
    <property type="evidence" value="ECO:0007669"/>
    <property type="project" value="TreeGrafter"/>
</dbReference>
<dbReference type="PROSITE" id="PS50297">
    <property type="entry name" value="ANK_REP_REGION"/>
    <property type="match status" value="3"/>
</dbReference>
<keyword evidence="2 3" id="KW-0040">ANK repeat</keyword>
<feature type="region of interest" description="Disordered" evidence="4">
    <location>
        <begin position="1"/>
        <end position="37"/>
    </location>
</feature>
<evidence type="ECO:0000256" key="2">
    <source>
        <dbReference type="ARBA" id="ARBA00023043"/>
    </source>
</evidence>
<dbReference type="GO" id="GO:0006396">
    <property type="term" value="P:RNA processing"/>
    <property type="evidence" value="ECO:0007669"/>
    <property type="project" value="TreeGrafter"/>
</dbReference>
<evidence type="ECO:0000256" key="1">
    <source>
        <dbReference type="ARBA" id="ARBA00022737"/>
    </source>
</evidence>
<dbReference type="SMART" id="SM00248">
    <property type="entry name" value="ANK"/>
    <property type="match status" value="8"/>
</dbReference>
<dbReference type="PROSITE" id="PS50088">
    <property type="entry name" value="ANK_REPEAT"/>
    <property type="match status" value="4"/>
</dbReference>
<comment type="caution">
    <text evidence="5">The sequence shown here is derived from an EMBL/GenBank/DDBJ whole genome shotgun (WGS) entry which is preliminary data.</text>
</comment>
<feature type="repeat" description="ANK" evidence="3">
    <location>
        <begin position="523"/>
        <end position="555"/>
    </location>
</feature>
<dbReference type="Pfam" id="PF12796">
    <property type="entry name" value="Ank_2"/>
    <property type="match status" value="3"/>
</dbReference>
<dbReference type="InterPro" id="IPR002110">
    <property type="entry name" value="Ankyrin_rpt"/>
</dbReference>
<gene>
    <name evidence="5" type="ORF">TrVE_jg14322</name>
</gene>
<feature type="repeat" description="ANK" evidence="3">
    <location>
        <begin position="385"/>
        <end position="417"/>
    </location>
</feature>
<dbReference type="AlphaFoldDB" id="A0A9W7BRQ7"/>
<feature type="compositionally biased region" description="Basic and acidic residues" evidence="4">
    <location>
        <begin position="1"/>
        <end position="10"/>
    </location>
</feature>
<dbReference type="InterPro" id="IPR036770">
    <property type="entry name" value="Ankyrin_rpt-contain_sf"/>
</dbReference>
<evidence type="ECO:0000256" key="4">
    <source>
        <dbReference type="SAM" id="MobiDB-lite"/>
    </source>
</evidence>
<proteinExistence type="predicted"/>
<sequence length="731" mass="80520">MSDHADHSEGVPRGPLQQGSEQGVGSKSVRWGETTTRTTIDEARKVLFDEGGAAGKVNFGAGGGNGRTDSAQGAWSRAGSGSMGVSDENDDDADYTDGPSNAHHVRPTGPPYIGGVLKHYDKIKVTDEFGYSEQHAKNPHAEIVDEYQYFERYCIVELDKAYFKVFSKEDDYWNPNRYNGPIHTAFLHSAKITETGRLVVDGKPHFTFSISSIGKVAGEASKGPQNVVFNLACTTRKQVREWVKALGKAIVTIADLPDVRHRVHKASRHKVNTDWKSKHLVIRHKNHKKGDYSRRKPSMENDVVLESPRKKEPPIANPSVTLHPFDRRWKLSENNFSKTPARAKTATAAETIPDYIVKAIIKNDLDEIIIWLSTHRAFDHMMARSGEKMLHAACGCGNVNLVTFFLEKGCKPESVDGYGETPLYCAVKNRNKKIVDILLKAGAQVNHGASDQVTPLALSCANGDYDMASHLLDLGANPMRADIRGITPFFTACAQGHVKIVRMLLAMNQQIPGIVDIHKHTNNDITPLYASCQRGCLEVVKMLVKLGAKWDEPNLQLITPFHAAVERGEIQVMQYLLELDPPADPFKTNSTDMTCLHTAAKFGRNDCILMLLGIGLDINASDMYGATPLDVAKSFRKSESVSLILEKGGVVGEDYMRDPKSRAKSMFAKQRMAGAGTGDGRVVTAKDGTQTLVGIRREGEIFGVEDEEDNDDWDFGDSGVREVVELSDDSD</sequence>
<evidence type="ECO:0000313" key="5">
    <source>
        <dbReference type="EMBL" id="GMH93346.1"/>
    </source>
</evidence>
<dbReference type="PANTHER" id="PTHR24141">
    <property type="entry name" value="2-5A-DEPENDENT RIBONUCLEASE"/>
    <property type="match status" value="1"/>
</dbReference>
<dbReference type="GO" id="GO:0004540">
    <property type="term" value="F:RNA nuclease activity"/>
    <property type="evidence" value="ECO:0007669"/>
    <property type="project" value="TreeGrafter"/>
</dbReference>
<dbReference type="SUPFAM" id="SSF48403">
    <property type="entry name" value="Ankyrin repeat"/>
    <property type="match status" value="1"/>
</dbReference>
<dbReference type="EMBL" id="BRXX01000138">
    <property type="protein sequence ID" value="GMH93346.1"/>
    <property type="molecule type" value="Genomic_DNA"/>
</dbReference>
<evidence type="ECO:0000313" key="6">
    <source>
        <dbReference type="Proteomes" id="UP001165160"/>
    </source>
</evidence>
<dbReference type="Proteomes" id="UP001165160">
    <property type="component" value="Unassembled WGS sequence"/>
</dbReference>
<evidence type="ECO:0000256" key="3">
    <source>
        <dbReference type="PROSITE-ProRule" id="PRU00023"/>
    </source>
</evidence>
<keyword evidence="6" id="KW-1185">Reference proteome</keyword>